<dbReference type="EMBL" id="GGEC01085118">
    <property type="protein sequence ID" value="MBX65602.1"/>
    <property type="molecule type" value="Transcribed_RNA"/>
</dbReference>
<protein>
    <submittedName>
        <fullName evidence="1">Uncharacterized protein</fullName>
    </submittedName>
</protein>
<reference evidence="1" key="1">
    <citation type="submission" date="2018-02" db="EMBL/GenBank/DDBJ databases">
        <title>Rhizophora mucronata_Transcriptome.</title>
        <authorList>
            <person name="Meera S.P."/>
            <person name="Sreeshan A."/>
            <person name="Augustine A."/>
        </authorList>
    </citation>
    <scope>NUCLEOTIDE SEQUENCE</scope>
    <source>
        <tissue evidence="1">Leaf</tissue>
    </source>
</reference>
<accession>A0A2P2QF14</accession>
<name>A0A2P2QF14_RHIMU</name>
<dbReference type="AlphaFoldDB" id="A0A2P2QF14"/>
<evidence type="ECO:0000313" key="1">
    <source>
        <dbReference type="EMBL" id="MBX65602.1"/>
    </source>
</evidence>
<sequence>MFEVTTLGIQIFPHMPREMTHVDVKRSK</sequence>
<organism evidence="1">
    <name type="scientific">Rhizophora mucronata</name>
    <name type="common">Asiatic mangrove</name>
    <dbReference type="NCBI Taxonomy" id="61149"/>
    <lineage>
        <taxon>Eukaryota</taxon>
        <taxon>Viridiplantae</taxon>
        <taxon>Streptophyta</taxon>
        <taxon>Embryophyta</taxon>
        <taxon>Tracheophyta</taxon>
        <taxon>Spermatophyta</taxon>
        <taxon>Magnoliopsida</taxon>
        <taxon>eudicotyledons</taxon>
        <taxon>Gunneridae</taxon>
        <taxon>Pentapetalae</taxon>
        <taxon>rosids</taxon>
        <taxon>fabids</taxon>
        <taxon>Malpighiales</taxon>
        <taxon>Rhizophoraceae</taxon>
        <taxon>Rhizophora</taxon>
    </lineage>
</organism>
<proteinExistence type="predicted"/>